<organism evidence="7 8">
    <name type="scientific">Parvularcula lutaonensis</name>
    <dbReference type="NCBI Taxonomy" id="491923"/>
    <lineage>
        <taxon>Bacteria</taxon>
        <taxon>Pseudomonadati</taxon>
        <taxon>Pseudomonadota</taxon>
        <taxon>Alphaproteobacteria</taxon>
        <taxon>Parvularculales</taxon>
        <taxon>Parvularculaceae</taxon>
        <taxon>Parvularcula</taxon>
    </lineage>
</organism>
<protein>
    <submittedName>
        <fullName evidence="7">S9 family peptidase</fullName>
    </submittedName>
</protein>
<dbReference type="PRINTS" id="PR00862">
    <property type="entry name" value="PROLIGOPTASE"/>
</dbReference>
<keyword evidence="4" id="KW-0720">Serine protease</keyword>
<evidence type="ECO:0000313" key="8">
    <source>
        <dbReference type="Proteomes" id="UP001595607"/>
    </source>
</evidence>
<name>A0ABV7M9Z5_9PROT</name>
<dbReference type="InterPro" id="IPR029058">
    <property type="entry name" value="AB_hydrolase_fold"/>
</dbReference>
<accession>A0ABV7M9Z5</accession>
<evidence type="ECO:0000313" key="7">
    <source>
        <dbReference type="EMBL" id="MFC3302006.1"/>
    </source>
</evidence>
<dbReference type="InterPro" id="IPR023302">
    <property type="entry name" value="Pept_S9A_N"/>
</dbReference>
<dbReference type="InterPro" id="IPR001375">
    <property type="entry name" value="Peptidase_S9_cat"/>
</dbReference>
<feature type="domain" description="Peptidase S9 prolyl oligopeptidase catalytic" evidence="5">
    <location>
        <begin position="474"/>
        <end position="689"/>
    </location>
</feature>
<dbReference type="EMBL" id="JBHRVA010000002">
    <property type="protein sequence ID" value="MFC3302006.1"/>
    <property type="molecule type" value="Genomic_DNA"/>
</dbReference>
<gene>
    <name evidence="7" type="ORF">ACFONP_04600</name>
</gene>
<evidence type="ECO:0000256" key="3">
    <source>
        <dbReference type="ARBA" id="ARBA00022801"/>
    </source>
</evidence>
<comment type="caution">
    <text evidence="7">The sequence shown here is derived from an EMBL/GenBank/DDBJ whole genome shotgun (WGS) entry which is preliminary data.</text>
</comment>
<keyword evidence="3" id="KW-0378">Hydrolase</keyword>
<dbReference type="Gene3D" id="2.130.10.120">
    <property type="entry name" value="Prolyl oligopeptidase, N-terminal domain"/>
    <property type="match status" value="1"/>
</dbReference>
<evidence type="ECO:0000256" key="1">
    <source>
        <dbReference type="ARBA" id="ARBA00005228"/>
    </source>
</evidence>
<dbReference type="PROSITE" id="PS00708">
    <property type="entry name" value="PRO_ENDOPEP_SER"/>
    <property type="match status" value="1"/>
</dbReference>
<reference evidence="8" key="1">
    <citation type="journal article" date="2019" name="Int. J. Syst. Evol. Microbiol.">
        <title>The Global Catalogue of Microorganisms (GCM) 10K type strain sequencing project: providing services to taxonomists for standard genome sequencing and annotation.</title>
        <authorList>
            <consortium name="The Broad Institute Genomics Platform"/>
            <consortium name="The Broad Institute Genome Sequencing Center for Infectious Disease"/>
            <person name="Wu L."/>
            <person name="Ma J."/>
        </authorList>
    </citation>
    <scope>NUCLEOTIDE SEQUENCE [LARGE SCALE GENOMIC DNA]</scope>
    <source>
        <strain evidence="8">KCTC 22245</strain>
    </source>
</reference>
<dbReference type="InterPro" id="IPR051543">
    <property type="entry name" value="Serine_Peptidase_S9A"/>
</dbReference>
<proteinExistence type="inferred from homology"/>
<dbReference type="InterPro" id="IPR002470">
    <property type="entry name" value="Peptidase_S9A"/>
</dbReference>
<evidence type="ECO:0000256" key="4">
    <source>
        <dbReference type="ARBA" id="ARBA00022825"/>
    </source>
</evidence>
<dbReference type="Gene3D" id="3.40.50.1820">
    <property type="entry name" value="alpha/beta hydrolase"/>
    <property type="match status" value="1"/>
</dbReference>
<dbReference type="SUPFAM" id="SSF53474">
    <property type="entry name" value="alpha/beta-Hydrolases"/>
    <property type="match status" value="1"/>
</dbReference>
<dbReference type="PANTHER" id="PTHR11757:SF19">
    <property type="entry name" value="PROLYL ENDOPEPTIDASE-LIKE"/>
    <property type="match status" value="1"/>
</dbReference>
<evidence type="ECO:0000256" key="2">
    <source>
        <dbReference type="ARBA" id="ARBA00022670"/>
    </source>
</evidence>
<evidence type="ECO:0000259" key="5">
    <source>
        <dbReference type="Pfam" id="PF00326"/>
    </source>
</evidence>
<dbReference type="Pfam" id="PF02897">
    <property type="entry name" value="Peptidase_S9_N"/>
    <property type="match status" value="1"/>
</dbReference>
<keyword evidence="2" id="KW-0645">Protease</keyword>
<dbReference type="Pfam" id="PF00326">
    <property type="entry name" value="Peptidase_S9"/>
    <property type="match status" value="1"/>
</dbReference>
<feature type="domain" description="Peptidase S9A N-terminal" evidence="6">
    <location>
        <begin position="8"/>
        <end position="413"/>
    </location>
</feature>
<keyword evidence="8" id="KW-1185">Reference proteome</keyword>
<dbReference type="PANTHER" id="PTHR11757">
    <property type="entry name" value="PROTEASE FAMILY S9A OLIGOPEPTIDASE"/>
    <property type="match status" value="1"/>
</dbReference>
<dbReference type="InterPro" id="IPR002471">
    <property type="entry name" value="Pept_S9_AS"/>
</dbReference>
<dbReference type="SUPFAM" id="SSF50993">
    <property type="entry name" value="Peptidase/esterase 'gauge' domain"/>
    <property type="match status" value="1"/>
</dbReference>
<dbReference type="Proteomes" id="UP001595607">
    <property type="component" value="Unassembled WGS sequence"/>
</dbReference>
<sequence length="699" mass="79090">MTDAPVAEKRPFELTQHGETRVDPYHWMRDDNWQEVLRDPTLLRDDVRAHLEAENAYYKAQTDHLEDLRTALFQEMRGRIKEDESTVPMRDGPFEYYVRYREGGQYPIYARRRSESDPEDIMLDGDKEGEGKDFFSIGGVDVSWDHELMAYGVDTLGSEYYDLHVRRLADGKEFDDVIPSTDGSVVWSKDNKGFFYVERDDNQRPKRVKYHRLGDNPQDDRLVYEEDDDGMFLSIGETSSDKFLTITVSNGTTSEDHVIPLDQPDAEPRVIEPRQHGVLYFVDHREGVFYIHTNADGAVDFKIVTAPEDAPGRENWKDWLPHASGTYVSGMVCFKDWIVREERRNAKPRIIVGRYDRTGEHEIGFDQDAYALSLMGWGEFDTDVIRFAYESPSQPSQVFDYDMASRVRTLRKTQEVPSGHNPDAYTVERIEAKARDGESIPVVLLRRRDVTPDGNLPVVLYGYGSYGIYIEDDFSTHVLSLVDRGAVFAVAHIRGGSAKGRQWYLDGKLDKKENTFTDFNDAAQALIDAGYTKRGRIVGYGGSAGGLLVGAAVNLDPGLYGGIIGAVPFVDVLSTISDDTLPLTPPEWEEWGNPITEKSAYETISRYSPYDNIRAGEAYPPILATGGLTDYRVTYWEPAKWIARLREETTGGPFLLRMNMTAGHGGSAARFERLKERAADYAFALDVLGLKDAEPDRGL</sequence>
<comment type="similarity">
    <text evidence="1">Belongs to the peptidase S9A family.</text>
</comment>
<dbReference type="RefSeq" id="WP_189574063.1">
    <property type="nucleotide sequence ID" value="NZ_BMXU01000001.1"/>
</dbReference>
<evidence type="ECO:0000259" key="6">
    <source>
        <dbReference type="Pfam" id="PF02897"/>
    </source>
</evidence>